<dbReference type="EMBL" id="FOSR01000018">
    <property type="protein sequence ID" value="SFL18873.1"/>
    <property type="molecule type" value="Genomic_DNA"/>
</dbReference>
<gene>
    <name evidence="2" type="ORF">SAMN05192579_1151</name>
    <name evidence="3" type="ORF">SAMN05192579_11851</name>
</gene>
<sequence>MRSPDVQQLGMFSYVSVEDRVPTDHPIRKLRVLVDTILGELDGLLGERYAEGGRPSIPPERILRASLLQVVYSVRSERLLMEQMNYNLLFR</sequence>
<dbReference type="InterPro" id="IPR008490">
    <property type="entry name" value="Transposase_InsH_N"/>
</dbReference>
<proteinExistence type="predicted"/>
<name>A0A1I4EZ56_9GAMM</name>
<dbReference type="AlphaFoldDB" id="A0A1I4EZ56"/>
<evidence type="ECO:0000313" key="4">
    <source>
        <dbReference type="Proteomes" id="UP000198725"/>
    </source>
</evidence>
<feature type="non-terminal residue" evidence="2">
    <location>
        <position position="91"/>
    </location>
</feature>
<accession>A0A1I4EZ56</accession>
<dbReference type="Proteomes" id="UP000198725">
    <property type="component" value="Unassembled WGS sequence"/>
</dbReference>
<dbReference type="Pfam" id="PF05598">
    <property type="entry name" value="DUF772"/>
    <property type="match status" value="1"/>
</dbReference>
<feature type="domain" description="Transposase InsH N-terminal" evidence="1">
    <location>
        <begin position="16"/>
        <end position="91"/>
    </location>
</feature>
<evidence type="ECO:0000259" key="1">
    <source>
        <dbReference type="Pfam" id="PF05598"/>
    </source>
</evidence>
<protein>
    <submittedName>
        <fullName evidence="2">Transposase domain</fullName>
    </submittedName>
</protein>
<dbReference type="EMBL" id="FOSR01000015">
    <property type="protein sequence ID" value="SFL11012.1"/>
    <property type="molecule type" value="Genomic_DNA"/>
</dbReference>
<reference evidence="2" key="2">
    <citation type="submission" date="2016-10" db="EMBL/GenBank/DDBJ databases">
        <authorList>
            <person name="de Groot N.N."/>
        </authorList>
    </citation>
    <scope>NUCLEOTIDE SEQUENCE [LARGE SCALE GENOMIC DNA]</scope>
    <source>
        <strain evidence="2">MO64</strain>
    </source>
</reference>
<reference evidence="4" key="1">
    <citation type="submission" date="2016-10" db="EMBL/GenBank/DDBJ databases">
        <authorList>
            <person name="Varghese N."/>
            <person name="Submissions S."/>
        </authorList>
    </citation>
    <scope>NUCLEOTIDE SEQUENCE [LARGE SCALE GENOMIC DNA]</scope>
    <source>
        <strain evidence="4">MO64</strain>
    </source>
</reference>
<organism evidence="2 4">
    <name type="scientific">Rhodanobacter glycinis</name>
    <dbReference type="NCBI Taxonomy" id="582702"/>
    <lineage>
        <taxon>Bacteria</taxon>
        <taxon>Pseudomonadati</taxon>
        <taxon>Pseudomonadota</taxon>
        <taxon>Gammaproteobacteria</taxon>
        <taxon>Lysobacterales</taxon>
        <taxon>Rhodanobacteraceae</taxon>
        <taxon>Rhodanobacter</taxon>
    </lineage>
</organism>
<evidence type="ECO:0000313" key="3">
    <source>
        <dbReference type="EMBL" id="SFL18873.1"/>
    </source>
</evidence>
<keyword evidence="4" id="KW-1185">Reference proteome</keyword>
<evidence type="ECO:0000313" key="2">
    <source>
        <dbReference type="EMBL" id="SFL11012.1"/>
    </source>
</evidence>
<dbReference type="RefSeq" id="WP_245735049.1">
    <property type="nucleotide sequence ID" value="NZ_FOSR01000015.1"/>
</dbReference>